<keyword evidence="3 10" id="KW-0597">Phosphoprotein</keyword>
<comment type="caution">
    <text evidence="12">The sequence shown here is derived from an EMBL/GenBank/DDBJ whole genome shotgun (WGS) entry which is preliminary data.</text>
</comment>
<evidence type="ECO:0000256" key="7">
    <source>
        <dbReference type="ARBA" id="ARBA00023159"/>
    </source>
</evidence>
<keyword evidence="2 9" id="KW-0963">Cytoplasm</keyword>
<protein>
    <recommendedName>
        <fullName evidence="9">Transcriptional regulatory protein</fullName>
    </recommendedName>
</protein>
<evidence type="ECO:0000256" key="5">
    <source>
        <dbReference type="ARBA" id="ARBA00023015"/>
    </source>
</evidence>
<evidence type="ECO:0000256" key="4">
    <source>
        <dbReference type="ARBA" id="ARBA00023012"/>
    </source>
</evidence>
<dbReference type="SMART" id="SM00448">
    <property type="entry name" value="REC"/>
    <property type="match status" value="1"/>
</dbReference>
<dbReference type="PROSITE" id="PS50110">
    <property type="entry name" value="RESPONSE_REGULATORY"/>
    <property type="match status" value="1"/>
</dbReference>
<feature type="modified residue" description="4-aspartylphosphate" evidence="10">
    <location>
        <position position="54"/>
    </location>
</feature>
<keyword evidence="4 9" id="KW-0902">Two-component regulatory system</keyword>
<proteinExistence type="predicted"/>
<dbReference type="PANTHER" id="PTHR45526:SF1">
    <property type="entry name" value="TRANSCRIPTIONAL REGULATORY PROTEIN DCUR-RELATED"/>
    <property type="match status" value="1"/>
</dbReference>
<dbReference type="InterPro" id="IPR024187">
    <property type="entry name" value="Sig_transdc_resp-reg_cit/mal"/>
</dbReference>
<keyword evidence="13" id="KW-1185">Reference proteome</keyword>
<name>A0ABW2GA42_9ACTN</name>
<gene>
    <name evidence="12" type="ORF">ACFQLX_05725</name>
</gene>
<accession>A0ABW2GA42</accession>
<feature type="domain" description="Response regulatory" evidence="11">
    <location>
        <begin position="3"/>
        <end position="120"/>
    </location>
</feature>
<organism evidence="12 13">
    <name type="scientific">Streptomyces polyrhachis</name>
    <dbReference type="NCBI Taxonomy" id="1282885"/>
    <lineage>
        <taxon>Bacteria</taxon>
        <taxon>Bacillati</taxon>
        <taxon>Actinomycetota</taxon>
        <taxon>Actinomycetes</taxon>
        <taxon>Kitasatosporales</taxon>
        <taxon>Streptomycetaceae</taxon>
        <taxon>Streptomyces</taxon>
    </lineage>
</organism>
<dbReference type="PANTHER" id="PTHR45526">
    <property type="entry name" value="TRANSCRIPTIONAL REGULATORY PROTEIN DPIA"/>
    <property type="match status" value="1"/>
</dbReference>
<dbReference type="EMBL" id="JBHSZO010000006">
    <property type="protein sequence ID" value="MFC7217673.1"/>
    <property type="molecule type" value="Genomic_DNA"/>
</dbReference>
<evidence type="ECO:0000259" key="11">
    <source>
        <dbReference type="PROSITE" id="PS50110"/>
    </source>
</evidence>
<comment type="subcellular location">
    <subcellularLocation>
        <location evidence="1 9">Cytoplasm</location>
    </subcellularLocation>
</comment>
<dbReference type="RefSeq" id="WP_386412666.1">
    <property type="nucleotide sequence ID" value="NZ_JBHSZO010000006.1"/>
</dbReference>
<evidence type="ECO:0000256" key="2">
    <source>
        <dbReference type="ARBA" id="ARBA00022490"/>
    </source>
</evidence>
<dbReference type="Pfam" id="PF00072">
    <property type="entry name" value="Response_reg"/>
    <property type="match status" value="1"/>
</dbReference>
<keyword evidence="6 9" id="KW-0238">DNA-binding</keyword>
<evidence type="ECO:0000256" key="6">
    <source>
        <dbReference type="ARBA" id="ARBA00023125"/>
    </source>
</evidence>
<sequence>MIRVLVVDDDLMVAKLHSRYVAAAQDFEVAGVAHSGAEALEAVQRLRPDLVLLDVHLPDMDGIEVLRALRAAGLPETDVLMITASRDAETIRGAVRGGALHYVIKPFTQAALHEQLRHYATMRSRLASLGGAAGQPDVDQVFGSRPTVSRLVPKGLDPRTADLVERVLRAHPEGLSAAECAARAEISRVAARRYLEHFTETGRAELSLRYGGTGRPVHRYRWL</sequence>
<evidence type="ECO:0000313" key="13">
    <source>
        <dbReference type="Proteomes" id="UP001596413"/>
    </source>
</evidence>
<keyword evidence="7 9" id="KW-0010">Activator</keyword>
<dbReference type="InterPro" id="IPR011006">
    <property type="entry name" value="CheY-like_superfamily"/>
</dbReference>
<evidence type="ECO:0000256" key="9">
    <source>
        <dbReference type="PIRNR" id="PIRNR006171"/>
    </source>
</evidence>
<dbReference type="InterPro" id="IPR001789">
    <property type="entry name" value="Sig_transdc_resp-reg_receiver"/>
</dbReference>
<dbReference type="PIRSF" id="PIRSF006171">
    <property type="entry name" value="RR_citrat_malat"/>
    <property type="match status" value="1"/>
</dbReference>
<dbReference type="SUPFAM" id="SSF52172">
    <property type="entry name" value="CheY-like"/>
    <property type="match status" value="1"/>
</dbReference>
<evidence type="ECO:0000313" key="12">
    <source>
        <dbReference type="EMBL" id="MFC7217673.1"/>
    </source>
</evidence>
<evidence type="ECO:0000256" key="10">
    <source>
        <dbReference type="PROSITE-ProRule" id="PRU00169"/>
    </source>
</evidence>
<evidence type="ECO:0000256" key="1">
    <source>
        <dbReference type="ARBA" id="ARBA00004496"/>
    </source>
</evidence>
<evidence type="ECO:0000256" key="3">
    <source>
        <dbReference type="ARBA" id="ARBA00022553"/>
    </source>
</evidence>
<dbReference type="InterPro" id="IPR051271">
    <property type="entry name" value="2C-system_Tx_regulators"/>
</dbReference>
<keyword evidence="5 9" id="KW-0805">Transcription regulation</keyword>
<dbReference type="Proteomes" id="UP001596413">
    <property type="component" value="Unassembled WGS sequence"/>
</dbReference>
<reference evidence="13" key="1">
    <citation type="journal article" date="2019" name="Int. J. Syst. Evol. Microbiol.">
        <title>The Global Catalogue of Microorganisms (GCM) 10K type strain sequencing project: providing services to taxonomists for standard genome sequencing and annotation.</title>
        <authorList>
            <consortium name="The Broad Institute Genomics Platform"/>
            <consortium name="The Broad Institute Genome Sequencing Center for Infectious Disease"/>
            <person name="Wu L."/>
            <person name="Ma J."/>
        </authorList>
    </citation>
    <scope>NUCLEOTIDE SEQUENCE [LARGE SCALE GENOMIC DNA]</scope>
    <source>
        <strain evidence="13">CGMCC 1.13681</strain>
    </source>
</reference>
<dbReference type="Gene3D" id="3.40.50.2300">
    <property type="match status" value="1"/>
</dbReference>
<keyword evidence="8 9" id="KW-0804">Transcription</keyword>
<evidence type="ECO:0000256" key="8">
    <source>
        <dbReference type="ARBA" id="ARBA00023163"/>
    </source>
</evidence>